<dbReference type="RefSeq" id="WP_317793794.1">
    <property type="nucleotide sequence ID" value="NZ_AP028461.1"/>
</dbReference>
<gene>
    <name evidence="1" type="ORF">ACFQ5G_34300</name>
</gene>
<keyword evidence="2" id="KW-1185">Reference proteome</keyword>
<dbReference type="EMBL" id="JBHTMK010000044">
    <property type="protein sequence ID" value="MFD1370433.1"/>
    <property type="molecule type" value="Genomic_DNA"/>
</dbReference>
<sequence length="365" mass="39471">MTALTEVPRHPMTGDTAEVRVAATSGKAQPIALLLDRRGRVTSEYDLVFAGMPAHPTGAAQYAGDTLRLTPSAAGEDIRRITVGLLRGPEATTEAEIHIFGTPFRHRAGAAEPVVLLAEFVREPDGGWSYQRAGYGLGSAALLVSRFRAEPDGTLQRRLTTHLAALYPAAAAPIAAPPSGLIVGSVSLDQGEHASVARSASLRAALDWSMRAKDLDLYALYVDVSGRSGVCYYRDQGSLSGPPYICLTSGDSRGRETLQVSRTDQFRYVLICAYSAVENGFGSFAAFHAFAEIDNGDGSVVQTPLRHRNRYSYWVAIALLDLTAPDRISVRHVERYSKPRSEARPALYPDGTFQMDAGPVEFKTR</sequence>
<comment type="caution">
    <text evidence="1">The sequence shown here is derived from an EMBL/GenBank/DDBJ whole genome shotgun (WGS) entry which is preliminary data.</text>
</comment>
<reference evidence="2" key="1">
    <citation type="journal article" date="2019" name="Int. J. Syst. Evol. Microbiol.">
        <title>The Global Catalogue of Microorganisms (GCM) 10K type strain sequencing project: providing services to taxonomists for standard genome sequencing and annotation.</title>
        <authorList>
            <consortium name="The Broad Institute Genomics Platform"/>
            <consortium name="The Broad Institute Genome Sequencing Center for Infectious Disease"/>
            <person name="Wu L."/>
            <person name="Ma J."/>
        </authorList>
    </citation>
    <scope>NUCLEOTIDE SEQUENCE [LARGE SCALE GENOMIC DNA]</scope>
    <source>
        <strain evidence="2">CCM 7526</strain>
    </source>
</reference>
<accession>A0ABW4AIQ2</accession>
<proteinExistence type="predicted"/>
<dbReference type="Proteomes" id="UP001597183">
    <property type="component" value="Unassembled WGS sequence"/>
</dbReference>
<organism evidence="1 2">
    <name type="scientific">Actinoplanes sichuanensis</name>
    <dbReference type="NCBI Taxonomy" id="512349"/>
    <lineage>
        <taxon>Bacteria</taxon>
        <taxon>Bacillati</taxon>
        <taxon>Actinomycetota</taxon>
        <taxon>Actinomycetes</taxon>
        <taxon>Micromonosporales</taxon>
        <taxon>Micromonosporaceae</taxon>
        <taxon>Actinoplanes</taxon>
    </lineage>
</organism>
<evidence type="ECO:0000313" key="2">
    <source>
        <dbReference type="Proteomes" id="UP001597183"/>
    </source>
</evidence>
<name>A0ABW4AIQ2_9ACTN</name>
<protein>
    <recommendedName>
        <fullName evidence="3">TerD domain-containing protein</fullName>
    </recommendedName>
</protein>
<evidence type="ECO:0000313" key="1">
    <source>
        <dbReference type="EMBL" id="MFD1370433.1"/>
    </source>
</evidence>
<evidence type="ECO:0008006" key="3">
    <source>
        <dbReference type="Google" id="ProtNLM"/>
    </source>
</evidence>